<dbReference type="PANTHER" id="PTHR40078">
    <property type="entry name" value="INTEGRAL MEMBRANE PROTEIN-RELATED"/>
    <property type="match status" value="1"/>
</dbReference>
<feature type="transmembrane region" description="Helical" evidence="1">
    <location>
        <begin position="12"/>
        <end position="30"/>
    </location>
</feature>
<feature type="transmembrane region" description="Helical" evidence="1">
    <location>
        <begin position="45"/>
        <end position="71"/>
    </location>
</feature>
<accession>A0ABT9WLY2</accession>
<dbReference type="PANTHER" id="PTHR40078:SF1">
    <property type="entry name" value="INTEGRAL MEMBRANE PROTEIN"/>
    <property type="match status" value="1"/>
</dbReference>
<organism evidence="2 3">
    <name type="scientific">Bacillus chungangensis</name>
    <dbReference type="NCBI Taxonomy" id="587633"/>
    <lineage>
        <taxon>Bacteria</taxon>
        <taxon>Bacillati</taxon>
        <taxon>Bacillota</taxon>
        <taxon>Bacilli</taxon>
        <taxon>Bacillales</taxon>
        <taxon>Bacillaceae</taxon>
        <taxon>Bacillus</taxon>
    </lineage>
</organism>
<evidence type="ECO:0000256" key="1">
    <source>
        <dbReference type="SAM" id="Phobius"/>
    </source>
</evidence>
<gene>
    <name evidence="2" type="ORF">J2S08_000097</name>
</gene>
<dbReference type="RefSeq" id="WP_307225597.1">
    <property type="nucleotide sequence ID" value="NZ_JAUSTT010000001.1"/>
</dbReference>
<dbReference type="Pfam" id="PF19700">
    <property type="entry name" value="DUF6198"/>
    <property type="match status" value="1"/>
</dbReference>
<dbReference type="EMBL" id="JAUSTT010000001">
    <property type="protein sequence ID" value="MDQ0174266.1"/>
    <property type="molecule type" value="Genomic_DNA"/>
</dbReference>
<sequence>MKRRGNMTARLSLFTIGLLIMSLGIVWLILADLGATPWDVLHVGLFYQFGLTIGSWSIIVGFFVLGISAVLMKERPKFGAFLNMLLLGIFMDFYLMLPFMVTPNSLFGKIVMFVLGMLIYSYGMGIYISAQLGAGPRDSFMLAIMERTGWKVSHVRRGMEVIVLIIGWSLGGPVHVGTIIFSILIGTIVGFSLPQCQRFTNKLIDYFLKNKQSKEIKRGVSG</sequence>
<dbReference type="Proteomes" id="UP001223586">
    <property type="component" value="Unassembled WGS sequence"/>
</dbReference>
<keyword evidence="1" id="KW-1133">Transmembrane helix</keyword>
<feature type="transmembrane region" description="Helical" evidence="1">
    <location>
        <begin position="161"/>
        <end position="193"/>
    </location>
</feature>
<comment type="caution">
    <text evidence="2">The sequence shown here is derived from an EMBL/GenBank/DDBJ whole genome shotgun (WGS) entry which is preliminary data.</text>
</comment>
<evidence type="ECO:0000313" key="2">
    <source>
        <dbReference type="EMBL" id="MDQ0174266.1"/>
    </source>
</evidence>
<protein>
    <submittedName>
        <fullName evidence="2">Membrane protein YczE</fullName>
    </submittedName>
</protein>
<name>A0ABT9WLY2_9BACI</name>
<proteinExistence type="predicted"/>
<feature type="transmembrane region" description="Helical" evidence="1">
    <location>
        <begin position="106"/>
        <end position="128"/>
    </location>
</feature>
<evidence type="ECO:0000313" key="3">
    <source>
        <dbReference type="Proteomes" id="UP001223586"/>
    </source>
</evidence>
<reference evidence="2 3" key="1">
    <citation type="submission" date="2023-07" db="EMBL/GenBank/DDBJ databases">
        <title>Genomic Encyclopedia of Type Strains, Phase IV (KMG-IV): sequencing the most valuable type-strain genomes for metagenomic binning, comparative biology and taxonomic classification.</title>
        <authorList>
            <person name="Goeker M."/>
        </authorList>
    </citation>
    <scope>NUCLEOTIDE SEQUENCE [LARGE SCALE GENOMIC DNA]</scope>
    <source>
        <strain evidence="2 3">DSM 23837</strain>
    </source>
</reference>
<keyword evidence="3" id="KW-1185">Reference proteome</keyword>
<keyword evidence="1" id="KW-0472">Membrane</keyword>
<keyword evidence="1" id="KW-0812">Transmembrane</keyword>
<feature type="transmembrane region" description="Helical" evidence="1">
    <location>
        <begin position="78"/>
        <end position="100"/>
    </location>
</feature>
<dbReference type="InterPro" id="IPR038750">
    <property type="entry name" value="YczE/YyaS-like"/>
</dbReference>